<evidence type="ECO:0000313" key="3">
    <source>
        <dbReference type="Proteomes" id="UP001197093"/>
    </source>
</evidence>
<dbReference type="EMBL" id="JAHCVI010000005">
    <property type="protein sequence ID" value="KAG7285111.1"/>
    <property type="molecule type" value="Genomic_DNA"/>
</dbReference>
<gene>
    <name evidence="2" type="ORF">NEMBOFW57_009731</name>
</gene>
<organism evidence="2 3">
    <name type="scientific">Staphylotrichum longicolle</name>
    <dbReference type="NCBI Taxonomy" id="669026"/>
    <lineage>
        <taxon>Eukaryota</taxon>
        <taxon>Fungi</taxon>
        <taxon>Dikarya</taxon>
        <taxon>Ascomycota</taxon>
        <taxon>Pezizomycotina</taxon>
        <taxon>Sordariomycetes</taxon>
        <taxon>Sordariomycetidae</taxon>
        <taxon>Sordariales</taxon>
        <taxon>Chaetomiaceae</taxon>
        <taxon>Staphylotrichum</taxon>
    </lineage>
</organism>
<feature type="region of interest" description="Disordered" evidence="1">
    <location>
        <begin position="1"/>
        <end position="23"/>
    </location>
</feature>
<evidence type="ECO:0000313" key="2">
    <source>
        <dbReference type="EMBL" id="KAG7285111.1"/>
    </source>
</evidence>
<keyword evidence="3" id="KW-1185">Reference proteome</keyword>
<dbReference type="Proteomes" id="UP001197093">
    <property type="component" value="Unassembled WGS sequence"/>
</dbReference>
<accession>A0AAD4EPV3</accession>
<comment type="caution">
    <text evidence="2">The sequence shown here is derived from an EMBL/GenBank/DDBJ whole genome shotgun (WGS) entry which is preliminary data.</text>
</comment>
<protein>
    <submittedName>
        <fullName evidence="2">Uncharacterized protein</fullName>
    </submittedName>
</protein>
<reference evidence="2" key="1">
    <citation type="submission" date="2023-02" db="EMBL/GenBank/DDBJ databases">
        <authorList>
            <person name="Palmer J.M."/>
        </authorList>
    </citation>
    <scope>NUCLEOTIDE SEQUENCE</scope>
    <source>
        <strain evidence="2">FW57</strain>
    </source>
</reference>
<dbReference type="AlphaFoldDB" id="A0AAD4EPV3"/>
<proteinExistence type="predicted"/>
<evidence type="ECO:0000256" key="1">
    <source>
        <dbReference type="SAM" id="MobiDB-lite"/>
    </source>
</evidence>
<sequence>MQQSPQSFEHQEGKAPEKIPPLSNIAPSIFVPIQDDFLGSEPPRDRVERLKRILQSIDYMRSGVKENLMYMFEREKRRIVLEATEMEQAQGTPKLKPDLSPREVDDIIANMEAPAAPGMDYDIRTIPATTPTVPPNASLRDRTVIELLAVVENGLKDIQGYDEHMTSPSWGINHREEAHNANADMAV</sequence>
<name>A0AAD4EPV3_9PEZI</name>